<evidence type="ECO:0000256" key="1">
    <source>
        <dbReference type="SAM" id="SignalP"/>
    </source>
</evidence>
<dbReference type="AlphaFoldDB" id="A0A446CA92"/>
<dbReference type="Gene3D" id="2.60.120.10">
    <property type="entry name" value="Jelly Rolls"/>
    <property type="match status" value="1"/>
</dbReference>
<dbReference type="InterPro" id="IPR047263">
    <property type="entry name" value="HNL-like_cupin"/>
</dbReference>
<name>A0A446CA92_9BURK</name>
<evidence type="ECO:0000259" key="2">
    <source>
        <dbReference type="Pfam" id="PF07883"/>
    </source>
</evidence>
<dbReference type="CDD" id="cd02233">
    <property type="entry name" value="cupin_HNL-like"/>
    <property type="match status" value="1"/>
</dbReference>
<dbReference type="InterPro" id="IPR014710">
    <property type="entry name" value="RmlC-like_jellyroll"/>
</dbReference>
<evidence type="ECO:0000313" key="4">
    <source>
        <dbReference type="Proteomes" id="UP000289465"/>
    </source>
</evidence>
<dbReference type="OrthoDB" id="9802489at2"/>
<evidence type="ECO:0000313" key="3">
    <source>
        <dbReference type="EMBL" id="SSW64832.1"/>
    </source>
</evidence>
<feature type="chain" id="PRO_5019106526" description="Cupin type-2 domain-containing protein" evidence="1">
    <location>
        <begin position="23"/>
        <end position="156"/>
    </location>
</feature>
<dbReference type="InterPro" id="IPR011051">
    <property type="entry name" value="RmlC_Cupin_sf"/>
</dbReference>
<proteinExistence type="predicted"/>
<organism evidence="3 4">
    <name type="scientific">Achromobacter veterisilvae</name>
    <dbReference type="NCBI Taxonomy" id="2069367"/>
    <lineage>
        <taxon>Bacteria</taxon>
        <taxon>Pseudomonadati</taxon>
        <taxon>Pseudomonadota</taxon>
        <taxon>Betaproteobacteria</taxon>
        <taxon>Burkholderiales</taxon>
        <taxon>Alcaligenaceae</taxon>
        <taxon>Achromobacter</taxon>
    </lineage>
</organism>
<accession>A0A446CA92</accession>
<reference evidence="3 4" key="1">
    <citation type="submission" date="2018-07" db="EMBL/GenBank/DDBJ databases">
        <authorList>
            <person name="Peeters C."/>
        </authorList>
    </citation>
    <scope>NUCLEOTIDE SEQUENCE [LARGE SCALE GENOMIC DNA]</scope>
    <source>
        <strain evidence="3 4">LMG 30378</strain>
    </source>
</reference>
<gene>
    <name evidence="3" type="ORF">AVE30378_01267</name>
</gene>
<sequence length="156" mass="16386">MKKNLIAAGASIVMMGASSAHAQGIRIAPAGTTPTALGPAQNFSGHVAVDIKSAGGSGRHGSVGMVDFAPGARTAWHTHPVGQLLIVTDGQGWVQEDGQPRREIKAGDTVWIEAGVKHWHGAAQANGMRHLAIAYMKDGKSADWKELVSDEQYNAR</sequence>
<dbReference type="Pfam" id="PF07883">
    <property type="entry name" value="Cupin_2"/>
    <property type="match status" value="1"/>
</dbReference>
<feature type="signal peptide" evidence="1">
    <location>
        <begin position="1"/>
        <end position="22"/>
    </location>
</feature>
<dbReference type="InterPro" id="IPR013096">
    <property type="entry name" value="Cupin_2"/>
</dbReference>
<dbReference type="PANTHER" id="PTHR43698:SF1">
    <property type="entry name" value="BLL4564 PROTEIN"/>
    <property type="match status" value="1"/>
</dbReference>
<dbReference type="RefSeq" id="WP_129239919.1">
    <property type="nucleotide sequence ID" value="NZ_UFQC01000005.1"/>
</dbReference>
<dbReference type="EMBL" id="UFQC01000005">
    <property type="protein sequence ID" value="SSW64832.1"/>
    <property type="molecule type" value="Genomic_DNA"/>
</dbReference>
<keyword evidence="1" id="KW-0732">Signal</keyword>
<feature type="domain" description="Cupin type-2" evidence="2">
    <location>
        <begin position="65"/>
        <end position="128"/>
    </location>
</feature>
<dbReference type="SUPFAM" id="SSF51182">
    <property type="entry name" value="RmlC-like cupins"/>
    <property type="match status" value="1"/>
</dbReference>
<protein>
    <recommendedName>
        <fullName evidence="2">Cupin type-2 domain-containing protein</fullName>
    </recommendedName>
</protein>
<dbReference type="PANTHER" id="PTHR43698">
    <property type="entry name" value="RIBD C-TERMINAL DOMAIN CONTAINING PROTEIN"/>
    <property type="match status" value="1"/>
</dbReference>
<dbReference type="Proteomes" id="UP000289465">
    <property type="component" value="Unassembled WGS sequence"/>
</dbReference>